<dbReference type="Gene3D" id="2.40.128.110">
    <property type="entry name" value="Lipid/polyisoprenoid-binding, YceI-like"/>
    <property type="match status" value="1"/>
</dbReference>
<organism evidence="4 5">
    <name type="scientific">Saccharopolyspora antimicrobica</name>
    <dbReference type="NCBI Taxonomy" id="455193"/>
    <lineage>
        <taxon>Bacteria</taxon>
        <taxon>Bacillati</taxon>
        <taxon>Actinomycetota</taxon>
        <taxon>Actinomycetes</taxon>
        <taxon>Pseudonocardiales</taxon>
        <taxon>Pseudonocardiaceae</taxon>
        <taxon>Saccharopolyspora</taxon>
    </lineage>
</organism>
<dbReference type="SMART" id="SM00867">
    <property type="entry name" value="YceI"/>
    <property type="match status" value="1"/>
</dbReference>
<reference evidence="3 6" key="2">
    <citation type="submission" date="2018-10" db="EMBL/GenBank/DDBJ databases">
        <title>Sequencing the genomes of 1000 actinobacteria strains.</title>
        <authorList>
            <person name="Klenk H.-P."/>
        </authorList>
    </citation>
    <scope>NUCLEOTIDE SEQUENCE [LARGE SCALE GENOMIC DNA]</scope>
    <source>
        <strain evidence="3 6">DSM 45119</strain>
    </source>
</reference>
<dbReference type="Proteomes" id="UP000270697">
    <property type="component" value="Unassembled WGS sequence"/>
</dbReference>
<dbReference type="PANTHER" id="PTHR34406">
    <property type="entry name" value="PROTEIN YCEI"/>
    <property type="match status" value="1"/>
</dbReference>
<evidence type="ECO:0000259" key="2">
    <source>
        <dbReference type="SMART" id="SM00867"/>
    </source>
</evidence>
<accession>A0A1I5G3S7</accession>
<dbReference type="EMBL" id="FOUP01000012">
    <property type="protein sequence ID" value="SFO30549.1"/>
    <property type="molecule type" value="Genomic_DNA"/>
</dbReference>
<dbReference type="Proteomes" id="UP000199398">
    <property type="component" value="Unassembled WGS sequence"/>
</dbReference>
<dbReference type="Pfam" id="PF04264">
    <property type="entry name" value="YceI"/>
    <property type="match status" value="1"/>
</dbReference>
<evidence type="ECO:0000256" key="1">
    <source>
        <dbReference type="ARBA" id="ARBA00008812"/>
    </source>
</evidence>
<sequence>MTSRTNALPLIAGRWALDTFHSSVGFAIRHLGVSKVRGRFTAFDAELVVGETLADSAINATVELGSIDTGNADRDAHVLAGDMLDVEKRPTMSFRSTGIRGDGEEWTLDGELTIGEVTREISFAVEFGGVEDVFDGSRHAGFEATGQIRRSDFGIGFGAGEAILGDVVKIQLDVQFIEPAE</sequence>
<dbReference type="InterPro" id="IPR036761">
    <property type="entry name" value="TTHA0802/YceI-like_sf"/>
</dbReference>
<evidence type="ECO:0000313" key="4">
    <source>
        <dbReference type="EMBL" id="SFO30549.1"/>
    </source>
</evidence>
<gene>
    <name evidence="3" type="ORF">ATL45_2238</name>
    <name evidence="4" type="ORF">SAMN05421805_11283</name>
</gene>
<dbReference type="RefSeq" id="WP_093156434.1">
    <property type="nucleotide sequence ID" value="NZ_FOUP01000012.1"/>
</dbReference>
<evidence type="ECO:0000313" key="3">
    <source>
        <dbReference type="EMBL" id="RKT83943.1"/>
    </source>
</evidence>
<protein>
    <submittedName>
        <fullName evidence="4">Polyisoprenoid-binding protein YceI</fullName>
    </submittedName>
</protein>
<name>A0A1I5G3S7_9PSEU</name>
<dbReference type="EMBL" id="RBXX01000002">
    <property type="protein sequence ID" value="RKT83943.1"/>
    <property type="molecule type" value="Genomic_DNA"/>
</dbReference>
<reference evidence="4 5" key="1">
    <citation type="submission" date="2016-10" db="EMBL/GenBank/DDBJ databases">
        <authorList>
            <person name="de Groot N.N."/>
        </authorList>
    </citation>
    <scope>NUCLEOTIDE SEQUENCE [LARGE SCALE GENOMIC DNA]</scope>
    <source>
        <strain evidence="4 5">CPCC 201259</strain>
    </source>
</reference>
<dbReference type="OrthoDB" id="9811006at2"/>
<keyword evidence="6" id="KW-1185">Reference proteome</keyword>
<dbReference type="AlphaFoldDB" id="A0A1I5G3S7"/>
<evidence type="ECO:0000313" key="5">
    <source>
        <dbReference type="Proteomes" id="UP000199398"/>
    </source>
</evidence>
<evidence type="ECO:0000313" key="6">
    <source>
        <dbReference type="Proteomes" id="UP000270697"/>
    </source>
</evidence>
<proteinExistence type="inferred from homology"/>
<feature type="domain" description="Lipid/polyisoprenoid-binding YceI-like" evidence="2">
    <location>
        <begin position="14"/>
        <end position="177"/>
    </location>
</feature>
<dbReference type="InterPro" id="IPR007372">
    <property type="entry name" value="Lipid/polyisoprenoid-bd_YceI"/>
</dbReference>
<dbReference type="SUPFAM" id="SSF101874">
    <property type="entry name" value="YceI-like"/>
    <property type="match status" value="1"/>
</dbReference>
<dbReference type="STRING" id="455193.SAMN05421805_11283"/>
<dbReference type="PANTHER" id="PTHR34406:SF1">
    <property type="entry name" value="PROTEIN YCEI"/>
    <property type="match status" value="1"/>
</dbReference>
<comment type="similarity">
    <text evidence="1">Belongs to the UPF0312 family.</text>
</comment>